<dbReference type="PANTHER" id="PTHR30618:SF0">
    <property type="entry name" value="PURINE-URACIL PERMEASE NCS1"/>
    <property type="match status" value="1"/>
</dbReference>
<name>A0ABX8BIR3_9ACTN</name>
<feature type="transmembrane region" description="Helical" evidence="7">
    <location>
        <begin position="242"/>
        <end position="264"/>
    </location>
</feature>
<evidence type="ECO:0000256" key="7">
    <source>
        <dbReference type="SAM" id="Phobius"/>
    </source>
</evidence>
<evidence type="ECO:0000256" key="3">
    <source>
        <dbReference type="ARBA" id="ARBA00022692"/>
    </source>
</evidence>
<evidence type="ECO:0000256" key="1">
    <source>
        <dbReference type="ARBA" id="ARBA00004141"/>
    </source>
</evidence>
<feature type="transmembrane region" description="Helical" evidence="7">
    <location>
        <begin position="363"/>
        <end position="381"/>
    </location>
</feature>
<evidence type="ECO:0000256" key="2">
    <source>
        <dbReference type="ARBA" id="ARBA00008974"/>
    </source>
</evidence>
<dbReference type="InterPro" id="IPR045225">
    <property type="entry name" value="Uracil/uridine/allantoin_perm"/>
</dbReference>
<gene>
    <name evidence="8" type="ORF">KGD84_27875</name>
</gene>
<feature type="transmembrane region" description="Helical" evidence="7">
    <location>
        <begin position="490"/>
        <end position="510"/>
    </location>
</feature>
<organism evidence="8 9">
    <name type="scientific">Nocardiopsis changdeensis</name>
    <dbReference type="NCBI Taxonomy" id="2831969"/>
    <lineage>
        <taxon>Bacteria</taxon>
        <taxon>Bacillati</taxon>
        <taxon>Actinomycetota</taxon>
        <taxon>Actinomycetes</taxon>
        <taxon>Streptosporangiales</taxon>
        <taxon>Nocardiopsidaceae</taxon>
        <taxon>Nocardiopsis</taxon>
    </lineage>
</organism>
<sequence length="539" mass="57083">MTQAPPSPEPRAVTHPDGRVSLAEGVSMPESPYVNEDLQPVPMSRRTWGTGSFTALWVSMSVSIPAWTLASGLIAAGMDWRQAILCVVLGNVIVLLPMVLTGHAGAKYGIPFPVFARASFGLRGANLPALLRGAVACGWFGIQTWVGGQGVHVLAGRLFGEGWLDAAAIGGNPWTLWLSFAVFWVAQVAIVLWGMEGVRRVQVWAAPLMIVGGVALLVWMAAEAGGPGVMLAGDPDGLDWGPSFWALFFPSLMGVIGYWATLTLNISDFTRFSDSQRAQVLGQSLGLPTTMTLFSLLAVMVTAGTAAVYGEPLWNPIDIVAQMGSGLGLLFAIFIVLLATVSTNIAANLVGPAYDLANLAPRLIGFRTGAIITCFLGVLIFPWKLLENESVYIFTWLGTVGGVLGTVAGILLADYWLVHRTRLDLPGLYRRGSRYWYGGGWNWRALVAFGVGTLLAVGGSYSGVDAETGARLGPFPEDGLIPLLSPLADYGWVVGLVVSFLLYWVLNLVAPVRAADGGEAAAAGGDDRPEQGEPEKAGA</sequence>
<dbReference type="Proteomes" id="UP000676079">
    <property type="component" value="Chromosome"/>
</dbReference>
<keyword evidence="3 7" id="KW-0812">Transmembrane</keyword>
<dbReference type="EMBL" id="CP074133">
    <property type="protein sequence ID" value="QUX22129.1"/>
    <property type="molecule type" value="Genomic_DNA"/>
</dbReference>
<dbReference type="Gene3D" id="1.10.4160.10">
    <property type="entry name" value="Hydantoin permease"/>
    <property type="match status" value="1"/>
</dbReference>
<dbReference type="InterPro" id="IPR012681">
    <property type="entry name" value="NCS1"/>
</dbReference>
<feature type="transmembrane region" description="Helical" evidence="7">
    <location>
        <begin position="329"/>
        <end position="351"/>
    </location>
</feature>
<feature type="transmembrane region" description="Helical" evidence="7">
    <location>
        <begin position="285"/>
        <end position="309"/>
    </location>
</feature>
<proteinExistence type="inferred from homology"/>
<evidence type="ECO:0000256" key="6">
    <source>
        <dbReference type="SAM" id="MobiDB-lite"/>
    </source>
</evidence>
<dbReference type="Pfam" id="PF02133">
    <property type="entry name" value="Transp_cyt_pur"/>
    <property type="match status" value="1"/>
</dbReference>
<evidence type="ECO:0000313" key="9">
    <source>
        <dbReference type="Proteomes" id="UP000676079"/>
    </source>
</evidence>
<evidence type="ECO:0000256" key="5">
    <source>
        <dbReference type="ARBA" id="ARBA00023136"/>
    </source>
</evidence>
<feature type="transmembrane region" description="Helical" evidence="7">
    <location>
        <begin position="83"/>
        <end position="106"/>
    </location>
</feature>
<dbReference type="CDD" id="cd11485">
    <property type="entry name" value="SLC-NCS1sbd_YbbW-like"/>
    <property type="match status" value="1"/>
</dbReference>
<comment type="similarity">
    <text evidence="2">Belongs to the purine-cytosine permease (2.A.39) family.</text>
</comment>
<feature type="transmembrane region" description="Helical" evidence="7">
    <location>
        <begin position="174"/>
        <end position="194"/>
    </location>
</feature>
<feature type="transmembrane region" description="Helical" evidence="7">
    <location>
        <begin position="55"/>
        <end position="76"/>
    </location>
</feature>
<comment type="subcellular location">
    <subcellularLocation>
        <location evidence="1">Membrane</location>
        <topology evidence="1">Multi-pass membrane protein</topology>
    </subcellularLocation>
</comment>
<feature type="region of interest" description="Disordered" evidence="6">
    <location>
        <begin position="519"/>
        <end position="539"/>
    </location>
</feature>
<protein>
    <submittedName>
        <fullName evidence="8">NCS1 family nucleobase:cation symporter-1</fullName>
    </submittedName>
</protein>
<keyword evidence="4 7" id="KW-1133">Transmembrane helix</keyword>
<dbReference type="RefSeq" id="WP_220563354.1">
    <property type="nucleotide sequence ID" value="NZ_CP074133.1"/>
</dbReference>
<feature type="transmembrane region" description="Helical" evidence="7">
    <location>
        <begin position="439"/>
        <end position="461"/>
    </location>
</feature>
<evidence type="ECO:0000313" key="8">
    <source>
        <dbReference type="EMBL" id="QUX22129.1"/>
    </source>
</evidence>
<keyword evidence="5 7" id="KW-0472">Membrane</keyword>
<keyword evidence="9" id="KW-1185">Reference proteome</keyword>
<feature type="transmembrane region" description="Helical" evidence="7">
    <location>
        <begin position="393"/>
        <end position="418"/>
    </location>
</feature>
<dbReference type="PANTHER" id="PTHR30618">
    <property type="entry name" value="NCS1 FAMILY PURINE/PYRIMIDINE TRANSPORTER"/>
    <property type="match status" value="1"/>
</dbReference>
<feature type="compositionally biased region" description="Basic and acidic residues" evidence="6">
    <location>
        <begin position="525"/>
        <end position="539"/>
    </location>
</feature>
<accession>A0ABX8BIR3</accession>
<dbReference type="NCBIfam" id="TIGR00800">
    <property type="entry name" value="ncs1"/>
    <property type="match status" value="1"/>
</dbReference>
<evidence type="ECO:0000256" key="4">
    <source>
        <dbReference type="ARBA" id="ARBA00022989"/>
    </source>
</evidence>
<reference evidence="8 9" key="1">
    <citation type="submission" date="2021-05" db="EMBL/GenBank/DDBJ databases">
        <title>Direct Submission.</title>
        <authorList>
            <person name="Li K."/>
            <person name="Gao J."/>
        </authorList>
    </citation>
    <scope>NUCLEOTIDE SEQUENCE [LARGE SCALE GENOMIC DNA]</scope>
    <source>
        <strain evidence="8 9">Mg02</strain>
    </source>
</reference>
<feature type="transmembrane region" description="Helical" evidence="7">
    <location>
        <begin position="201"/>
        <end position="222"/>
    </location>
</feature>
<dbReference type="InterPro" id="IPR001248">
    <property type="entry name" value="Pur-cyt_permease"/>
</dbReference>